<dbReference type="Proteomes" id="UP000006235">
    <property type="component" value="Unassembled WGS sequence"/>
</dbReference>
<comment type="caution">
    <text evidence="1">The sequence shown here is derived from an EMBL/GenBank/DDBJ whole genome shotgun (WGS) entry which is preliminary data.</text>
</comment>
<dbReference type="AlphaFoldDB" id="F9Q9Q7"/>
<evidence type="ECO:0000313" key="2">
    <source>
        <dbReference type="Proteomes" id="UP000006235"/>
    </source>
</evidence>
<dbReference type="RefSeq" id="WP_007242740.1">
    <property type="nucleotide sequence ID" value="NZ_AFUV01000014.1"/>
</dbReference>
<proteinExistence type="predicted"/>
<reference evidence="1 2" key="1">
    <citation type="submission" date="2011-07" db="EMBL/GenBank/DDBJ databases">
        <authorList>
            <person name="Harkins D.M."/>
            <person name="Madupu R."/>
            <person name="Durkin A.S."/>
            <person name="Torralba M."/>
            <person name="Methe B."/>
            <person name="Sutton G.G."/>
            <person name="Nelson K.E."/>
        </authorList>
    </citation>
    <scope>NUCLEOTIDE SEQUENCE [LARGE SCALE GENOMIC DNA]</scope>
    <source>
        <strain evidence="1 2">HK 85</strain>
    </source>
</reference>
<organism evidence="1 2">
    <name type="scientific">Haemophilus pittmaniae HK 85</name>
    <dbReference type="NCBI Taxonomy" id="1035188"/>
    <lineage>
        <taxon>Bacteria</taxon>
        <taxon>Pseudomonadati</taxon>
        <taxon>Pseudomonadota</taxon>
        <taxon>Gammaproteobacteria</taxon>
        <taxon>Pasteurellales</taxon>
        <taxon>Pasteurellaceae</taxon>
        <taxon>Haemophilus</taxon>
    </lineage>
</organism>
<accession>F9Q9Q7</accession>
<dbReference type="EMBL" id="AFUV01000014">
    <property type="protein sequence ID" value="EGV05784.1"/>
    <property type="molecule type" value="Genomic_DNA"/>
</dbReference>
<sequence length="251" mass="28174">MAVKFNAEGFATTSGEITVYTTDYQGIYSHGAIEYVSEGGSLAAGSYLDAPPPEKEGFVVVRAENGWSYQADNRGVYYRTDTGEKVEYLKLGELPENLTKIEPLSLPCKWDGEKWVVDTTKQAELYANAASRLVDGIDSKAAEIYKYWTRFESEYRERQAAANAFKSAGYQGEVSRYIADFARHAGIDNKTATDLILVQAEGLEKLQMELANQRMRKYEIKTPNLTLDQMQAIYDDIISTMDKLLEAYKNG</sequence>
<evidence type="ECO:0008006" key="3">
    <source>
        <dbReference type="Google" id="ProtNLM"/>
    </source>
</evidence>
<evidence type="ECO:0000313" key="1">
    <source>
        <dbReference type="EMBL" id="EGV05784.1"/>
    </source>
</evidence>
<gene>
    <name evidence="1" type="ORF">HMPREF9952_0760</name>
</gene>
<dbReference type="STRING" id="1035188.HMPREF9952_0760"/>
<protein>
    <recommendedName>
        <fullName evidence="3">Tail fiber assembly protein</fullName>
    </recommendedName>
</protein>
<name>F9Q9Q7_9PAST</name>